<reference evidence="2 3" key="1">
    <citation type="submission" date="2011-09" db="EMBL/GenBank/DDBJ databases">
        <title>The Genome Sequence of Bacillus smithii 7_3_47FAA.</title>
        <authorList>
            <consortium name="The Broad Institute Genome Sequencing Platform"/>
            <person name="Earl A."/>
            <person name="Ward D."/>
            <person name="Feldgarden M."/>
            <person name="Gevers D."/>
            <person name="Daigneault M."/>
            <person name="Strauss J."/>
            <person name="Allen-Vercoe E."/>
            <person name="Young S.K."/>
            <person name="Zeng Q."/>
            <person name="Gargeya S."/>
            <person name="Fitzgerald M."/>
            <person name="Haas B."/>
            <person name="Abouelleil A."/>
            <person name="Alvarado L."/>
            <person name="Arachchi H.M."/>
            <person name="Berlin A."/>
            <person name="Brown A."/>
            <person name="Chapman S.B."/>
            <person name="Chen Z."/>
            <person name="Dunbar C."/>
            <person name="Freedman E."/>
            <person name="Gearin G."/>
            <person name="Goldberg J."/>
            <person name="Griggs A."/>
            <person name="Gujja S."/>
            <person name="Heiman D."/>
            <person name="Howarth C."/>
            <person name="Larson L."/>
            <person name="Lui A."/>
            <person name="MacDonald P.J.P."/>
            <person name="Montmayeur A."/>
            <person name="Murphy C."/>
            <person name="Neiman D."/>
            <person name="Pearson M."/>
            <person name="Priest M."/>
            <person name="Roberts A."/>
            <person name="Saif S."/>
            <person name="Shea T."/>
            <person name="Shenoy N."/>
            <person name="Sisk P."/>
            <person name="Stolte C."/>
            <person name="Sykes S."/>
            <person name="Wortman J."/>
            <person name="Nusbaum C."/>
            <person name="Birren B."/>
        </authorList>
    </citation>
    <scope>NUCLEOTIDE SEQUENCE [LARGE SCALE GENOMIC DNA]</scope>
    <source>
        <strain evidence="2 3">7_3_47FAA</strain>
    </source>
</reference>
<accession>G9QHU6</accession>
<keyword evidence="1" id="KW-1133">Transmembrane helix</keyword>
<sequence length="68" mass="8493">MWAFLGEHMLSIIKFLIGSVYIMFLIVPFYLAKYFKQLEEQEKWDKWNEQMEKYKLSVRKRKKRPVNF</sequence>
<dbReference type="HOGENOM" id="CLU_2785317_0_0_9"/>
<dbReference type="RefSeq" id="WP_003352784.1">
    <property type="nucleotide sequence ID" value="NZ_JH414742.1"/>
</dbReference>
<gene>
    <name evidence="2" type="ORF">HMPREF1015_01310</name>
</gene>
<dbReference type="Proteomes" id="UP000011747">
    <property type="component" value="Unassembled WGS sequence"/>
</dbReference>
<keyword evidence="3" id="KW-1185">Reference proteome</keyword>
<proteinExistence type="predicted"/>
<keyword evidence="1" id="KW-0472">Membrane</keyword>
<evidence type="ECO:0000313" key="2">
    <source>
        <dbReference type="EMBL" id="EHL79293.1"/>
    </source>
</evidence>
<dbReference type="PATRIC" id="fig|665952.3.peg.504"/>
<feature type="transmembrane region" description="Helical" evidence="1">
    <location>
        <begin position="12"/>
        <end position="32"/>
    </location>
</feature>
<keyword evidence="1" id="KW-0812">Transmembrane</keyword>
<evidence type="ECO:0000256" key="1">
    <source>
        <dbReference type="SAM" id="Phobius"/>
    </source>
</evidence>
<dbReference type="AlphaFoldDB" id="G9QHU6"/>
<name>G9QHU6_9BACI</name>
<organism evidence="2 3">
    <name type="scientific">Bacillus smithii 7_3_47FAA</name>
    <dbReference type="NCBI Taxonomy" id="665952"/>
    <lineage>
        <taxon>Bacteria</taxon>
        <taxon>Bacillati</taxon>
        <taxon>Bacillota</taxon>
        <taxon>Bacilli</taxon>
        <taxon>Bacillales</taxon>
        <taxon>Bacillaceae</taxon>
        <taxon>Bacillus</taxon>
    </lineage>
</organism>
<evidence type="ECO:0000313" key="3">
    <source>
        <dbReference type="Proteomes" id="UP000011747"/>
    </source>
</evidence>
<dbReference type="EMBL" id="ACWF01000020">
    <property type="protein sequence ID" value="EHL79293.1"/>
    <property type="molecule type" value="Genomic_DNA"/>
</dbReference>
<comment type="caution">
    <text evidence="2">The sequence shown here is derived from an EMBL/GenBank/DDBJ whole genome shotgun (WGS) entry which is preliminary data.</text>
</comment>
<protein>
    <submittedName>
        <fullName evidence="2">Uncharacterized protein</fullName>
    </submittedName>
</protein>